<proteinExistence type="predicted"/>
<gene>
    <name evidence="1" type="ORF">EAH86_01805</name>
</gene>
<name>A0A502D354_9MICO</name>
<reference evidence="1 2" key="1">
    <citation type="journal article" date="2019" name="Environ. Microbiol.">
        <title>Species interactions and distinct microbial communities in high Arctic permafrost affected cryosols are associated with the CH4 and CO2 gas fluxes.</title>
        <authorList>
            <person name="Altshuler I."/>
            <person name="Hamel J."/>
            <person name="Turney S."/>
            <person name="Magnuson E."/>
            <person name="Levesque R."/>
            <person name="Greer C."/>
            <person name="Whyte L.G."/>
        </authorList>
    </citation>
    <scope>NUCLEOTIDE SEQUENCE [LARGE SCALE GENOMIC DNA]</scope>
    <source>
        <strain evidence="1 2">S9.3A</strain>
    </source>
</reference>
<evidence type="ECO:0000313" key="2">
    <source>
        <dbReference type="Proteomes" id="UP000317722"/>
    </source>
</evidence>
<protein>
    <submittedName>
        <fullName evidence="1">Uncharacterized protein</fullName>
    </submittedName>
</protein>
<sequence length="188" mass="19792">MRWDDLFADLGAQWDAESRRELDAEVADRTRRERASVGLYERLAAAGDDVVSISLRSGAAVQGRVADVGDGWLLIATVVSGHHVGPPIGPALVPFAAVTSVTGLSVRAGGTEMGRKFGLGYALRGLSRDRSVVLLTDLTGAVAAGTIDAVGQDVLELSEHAADLPRRAENVTGRRLVPFSALVLLRPA</sequence>
<dbReference type="OrthoDB" id="3827359at2"/>
<evidence type="ECO:0000313" key="1">
    <source>
        <dbReference type="EMBL" id="TPG19262.1"/>
    </source>
</evidence>
<keyword evidence="2" id="KW-1185">Reference proteome</keyword>
<dbReference type="Proteomes" id="UP000317722">
    <property type="component" value="Unassembled WGS sequence"/>
</dbReference>
<accession>A0A502D354</accession>
<dbReference type="RefSeq" id="WP_140736906.1">
    <property type="nucleotide sequence ID" value="NZ_RCZM01000001.1"/>
</dbReference>
<dbReference type="AlphaFoldDB" id="A0A502D354"/>
<organism evidence="1 2">
    <name type="scientific">Pedococcus bigeumensis</name>
    <dbReference type="NCBI Taxonomy" id="433644"/>
    <lineage>
        <taxon>Bacteria</taxon>
        <taxon>Bacillati</taxon>
        <taxon>Actinomycetota</taxon>
        <taxon>Actinomycetes</taxon>
        <taxon>Micrococcales</taxon>
        <taxon>Intrasporangiaceae</taxon>
        <taxon>Pedococcus</taxon>
    </lineage>
</organism>
<comment type="caution">
    <text evidence="1">The sequence shown here is derived from an EMBL/GenBank/DDBJ whole genome shotgun (WGS) entry which is preliminary data.</text>
</comment>
<dbReference type="EMBL" id="RCZM01000001">
    <property type="protein sequence ID" value="TPG19262.1"/>
    <property type="molecule type" value="Genomic_DNA"/>
</dbReference>